<evidence type="ECO:0000313" key="2">
    <source>
        <dbReference type="Proteomes" id="UP001596456"/>
    </source>
</evidence>
<keyword evidence="2" id="KW-1185">Reference proteome</keyword>
<dbReference type="Proteomes" id="UP001596456">
    <property type="component" value="Unassembled WGS sequence"/>
</dbReference>
<comment type="caution">
    <text evidence="1">The sequence shown here is derived from an EMBL/GenBank/DDBJ whole genome shotgun (WGS) entry which is preliminary data.</text>
</comment>
<dbReference type="RefSeq" id="WP_377359900.1">
    <property type="nucleotide sequence ID" value="NZ_JBHTCM010000015.1"/>
</dbReference>
<organism evidence="1 2">
    <name type="scientific">Rhodocista pekingensis</name>
    <dbReference type="NCBI Taxonomy" id="201185"/>
    <lineage>
        <taxon>Bacteria</taxon>
        <taxon>Pseudomonadati</taxon>
        <taxon>Pseudomonadota</taxon>
        <taxon>Alphaproteobacteria</taxon>
        <taxon>Rhodospirillales</taxon>
        <taxon>Azospirillaceae</taxon>
        <taxon>Rhodocista</taxon>
    </lineage>
</organism>
<sequence>MAKREGNNTKRRIAARGTVPPTELARVLGQVRYGGSALHKKRPGDYGFIPPVNPRPSKSMCDDIRHVLKSEAQSLLTKGIEHGMVSNFPAGGLPKYVWAVDSDQEPYEAKLGEDGQTYHGYRLNKANESIMRDYVLAEWRQRT</sequence>
<reference evidence="2" key="1">
    <citation type="journal article" date="2019" name="Int. J. Syst. Evol. Microbiol.">
        <title>The Global Catalogue of Microorganisms (GCM) 10K type strain sequencing project: providing services to taxonomists for standard genome sequencing and annotation.</title>
        <authorList>
            <consortium name="The Broad Institute Genomics Platform"/>
            <consortium name="The Broad Institute Genome Sequencing Center for Infectious Disease"/>
            <person name="Wu L."/>
            <person name="Ma J."/>
        </authorList>
    </citation>
    <scope>NUCLEOTIDE SEQUENCE [LARGE SCALE GENOMIC DNA]</scope>
    <source>
        <strain evidence="2">CGMCC 1.16275</strain>
    </source>
</reference>
<accession>A0ABW2KZ59</accession>
<protein>
    <submittedName>
        <fullName evidence="1">Uncharacterized protein</fullName>
    </submittedName>
</protein>
<dbReference type="EMBL" id="JBHTCM010000015">
    <property type="protein sequence ID" value="MFC7334339.1"/>
    <property type="molecule type" value="Genomic_DNA"/>
</dbReference>
<proteinExistence type="predicted"/>
<gene>
    <name evidence="1" type="ORF">ACFQPS_14315</name>
</gene>
<name>A0ABW2KZ59_9PROT</name>
<evidence type="ECO:0000313" key="1">
    <source>
        <dbReference type="EMBL" id="MFC7334339.1"/>
    </source>
</evidence>